<organism evidence="2 3">
    <name type="scientific">Rubroshorea leprosula</name>
    <dbReference type="NCBI Taxonomy" id="152421"/>
    <lineage>
        <taxon>Eukaryota</taxon>
        <taxon>Viridiplantae</taxon>
        <taxon>Streptophyta</taxon>
        <taxon>Embryophyta</taxon>
        <taxon>Tracheophyta</taxon>
        <taxon>Spermatophyta</taxon>
        <taxon>Magnoliopsida</taxon>
        <taxon>eudicotyledons</taxon>
        <taxon>Gunneridae</taxon>
        <taxon>Pentapetalae</taxon>
        <taxon>rosids</taxon>
        <taxon>malvids</taxon>
        <taxon>Malvales</taxon>
        <taxon>Dipterocarpaceae</taxon>
        <taxon>Rubroshorea</taxon>
    </lineage>
</organism>
<dbReference type="AlphaFoldDB" id="A0AAV5KYR5"/>
<feature type="region of interest" description="Disordered" evidence="1">
    <location>
        <begin position="133"/>
        <end position="158"/>
    </location>
</feature>
<dbReference type="EMBL" id="BPVZ01000085">
    <property type="protein sequence ID" value="GKV29977.1"/>
    <property type="molecule type" value="Genomic_DNA"/>
</dbReference>
<comment type="caution">
    <text evidence="2">The sequence shown here is derived from an EMBL/GenBank/DDBJ whole genome shotgun (WGS) entry which is preliminary data.</text>
</comment>
<reference evidence="2 3" key="1">
    <citation type="journal article" date="2021" name="Commun. Biol.">
        <title>The genome of Shorea leprosula (Dipterocarpaceae) highlights the ecological relevance of drought in aseasonal tropical rainforests.</title>
        <authorList>
            <person name="Ng K.K.S."/>
            <person name="Kobayashi M.J."/>
            <person name="Fawcett J.A."/>
            <person name="Hatakeyama M."/>
            <person name="Paape T."/>
            <person name="Ng C.H."/>
            <person name="Ang C.C."/>
            <person name="Tnah L.H."/>
            <person name="Lee C.T."/>
            <person name="Nishiyama T."/>
            <person name="Sese J."/>
            <person name="O'Brien M.J."/>
            <person name="Copetti D."/>
            <person name="Mohd Noor M.I."/>
            <person name="Ong R.C."/>
            <person name="Putra M."/>
            <person name="Sireger I.Z."/>
            <person name="Indrioko S."/>
            <person name="Kosugi Y."/>
            <person name="Izuno A."/>
            <person name="Isagi Y."/>
            <person name="Lee S.L."/>
            <person name="Shimizu K.K."/>
        </authorList>
    </citation>
    <scope>NUCLEOTIDE SEQUENCE [LARGE SCALE GENOMIC DNA]</scope>
    <source>
        <strain evidence="2">214</strain>
    </source>
</reference>
<name>A0AAV5KYR5_9ROSI</name>
<evidence type="ECO:0000256" key="1">
    <source>
        <dbReference type="SAM" id="MobiDB-lite"/>
    </source>
</evidence>
<protein>
    <submittedName>
        <fullName evidence="2">Uncharacterized protein</fullName>
    </submittedName>
</protein>
<accession>A0AAV5KYR5</accession>
<gene>
    <name evidence="2" type="ORF">SLEP1_g38849</name>
</gene>
<evidence type="ECO:0000313" key="2">
    <source>
        <dbReference type="EMBL" id="GKV29977.1"/>
    </source>
</evidence>
<sequence length="158" mass="17851">MWDLSSSHSQGKHASTHMSKNYQGGELNYQEDCNGIITREKNIVAAPRLENNSNDKCEDFNFLSPDPTLSTVGTSSSVNHKEDSLEDCDFLHAILRCINKMLMEEDTKENTCMVQDSLKLQAAEKSFYEVLSKKYPPSPEQNVDENMESQDGSFMQNS</sequence>
<feature type="compositionally biased region" description="Polar residues" evidence="1">
    <location>
        <begin position="149"/>
        <end position="158"/>
    </location>
</feature>
<proteinExistence type="predicted"/>
<dbReference type="Proteomes" id="UP001054252">
    <property type="component" value="Unassembled WGS sequence"/>
</dbReference>
<evidence type="ECO:0000313" key="3">
    <source>
        <dbReference type="Proteomes" id="UP001054252"/>
    </source>
</evidence>
<keyword evidence="3" id="KW-1185">Reference proteome</keyword>
<feature type="region of interest" description="Disordered" evidence="1">
    <location>
        <begin position="1"/>
        <end position="20"/>
    </location>
</feature>